<proteinExistence type="inferred from homology"/>
<comment type="similarity">
    <text evidence="2">Belongs to the homogentisate dioxygenase family.</text>
</comment>
<dbReference type="InterPro" id="IPR014710">
    <property type="entry name" value="RmlC-like_jellyroll"/>
</dbReference>
<dbReference type="InterPro" id="IPR005708">
    <property type="entry name" value="Homogentis_dOase"/>
</dbReference>
<dbReference type="PANTHER" id="PTHR11056:SF0">
    <property type="entry name" value="HOMOGENTISATE 1,2-DIOXYGENASE"/>
    <property type="match status" value="1"/>
</dbReference>
<dbReference type="InterPro" id="IPR011051">
    <property type="entry name" value="RmlC_Cupin_sf"/>
</dbReference>
<dbReference type="eggNOG" id="COG3508">
    <property type="taxonomic scope" value="Bacteria"/>
</dbReference>
<evidence type="ECO:0000256" key="8">
    <source>
        <dbReference type="PIRSR" id="PIRSR605708-2"/>
    </source>
</evidence>
<dbReference type="GO" id="GO:0005737">
    <property type="term" value="C:cytoplasm"/>
    <property type="evidence" value="ECO:0007669"/>
    <property type="project" value="TreeGrafter"/>
</dbReference>
<dbReference type="GO" id="GO:0004411">
    <property type="term" value="F:homogentisate 1,2-dioxygenase activity"/>
    <property type="evidence" value="ECO:0007669"/>
    <property type="project" value="UniProtKB-EC"/>
</dbReference>
<feature type="domain" description="Homogentisate 1,2-dioxygenase N-terminal" evidence="10">
    <location>
        <begin position="87"/>
        <end position="241"/>
    </location>
</feature>
<evidence type="ECO:0000259" key="10">
    <source>
        <dbReference type="Pfam" id="PF20510"/>
    </source>
</evidence>
<name>A0A090QM93_9GAMM</name>
<feature type="region of interest" description="Disordered" evidence="9">
    <location>
        <begin position="347"/>
        <end position="367"/>
    </location>
</feature>
<gene>
    <name evidence="11" type="ORF">JCM19237_6251</name>
</gene>
<sequence>MPQWFQFPITEGQASRQAHCDLPEGTYERECGKEGFFGPASHMYHRHPPTGWIAWEGPLRPRAIDTNKLDAAFDSPWQAPLVLFNDQLKLRVWHCTQAMTQLARNGDGDEALFVHHGSGDLFCDYGHLPLEEGDYVILPRATSWRIEPHSPISLLMIEATHSSYQMADRGLIGQHAIYDPAMLEHAKINDRFLDQQQQTHAPNGQPWQVQLKARNQLNILTYPYNPLDAQGWKGNLTAFKLNWRAIRPIMSHRYHVPPSAHTTFVAEGFVICTFVPRPIETDPGALKVPFFHNNDDYDEVLFYHRGNFFSRDNIEAGMITHHPCGFSHGPHPKALAASLAANNAALDKAEGDETEGDETQTAKKETDEVAVMIDARYPLEVAELPDGAENTDYVYSWLERPD</sequence>
<dbReference type="Pfam" id="PF20510">
    <property type="entry name" value="HgmA_N"/>
    <property type="match status" value="1"/>
</dbReference>
<feature type="binding site" evidence="8">
    <location>
        <position position="298"/>
    </location>
    <ligand>
        <name>Fe cation</name>
        <dbReference type="ChEBI" id="CHEBI:24875"/>
    </ligand>
</feature>
<dbReference type="EMBL" id="BBMN01000001">
    <property type="protein sequence ID" value="GAL03358.1"/>
    <property type="molecule type" value="Genomic_DNA"/>
</dbReference>
<dbReference type="AlphaFoldDB" id="A0A090QM93"/>
<dbReference type="SUPFAM" id="SSF51182">
    <property type="entry name" value="RmlC-like cupins"/>
    <property type="match status" value="1"/>
</dbReference>
<organism evidence="11 12">
    <name type="scientific">Photobacterium aphoticum</name>
    <dbReference type="NCBI Taxonomy" id="754436"/>
    <lineage>
        <taxon>Bacteria</taxon>
        <taxon>Pseudomonadati</taxon>
        <taxon>Pseudomonadota</taxon>
        <taxon>Gammaproteobacteria</taxon>
        <taxon>Vibrionales</taxon>
        <taxon>Vibrionaceae</taxon>
        <taxon>Photobacterium</taxon>
    </lineage>
</organism>
<evidence type="ECO:0000256" key="9">
    <source>
        <dbReference type="SAM" id="MobiDB-lite"/>
    </source>
</evidence>
<evidence type="ECO:0000256" key="7">
    <source>
        <dbReference type="PIRSR" id="PIRSR605708-1"/>
    </source>
</evidence>
<dbReference type="Proteomes" id="UP000029227">
    <property type="component" value="Unassembled WGS sequence"/>
</dbReference>
<keyword evidence="4 11" id="KW-0223">Dioxygenase</keyword>
<evidence type="ECO:0000256" key="3">
    <source>
        <dbReference type="ARBA" id="ARBA00022723"/>
    </source>
</evidence>
<dbReference type="GO" id="GO:0006559">
    <property type="term" value="P:L-phenylalanine catabolic process"/>
    <property type="evidence" value="ECO:0007669"/>
    <property type="project" value="InterPro"/>
</dbReference>
<evidence type="ECO:0000256" key="2">
    <source>
        <dbReference type="ARBA" id="ARBA00007757"/>
    </source>
</evidence>
<evidence type="ECO:0000256" key="1">
    <source>
        <dbReference type="ARBA" id="ARBA00001962"/>
    </source>
</evidence>
<comment type="cofactor">
    <cofactor evidence="1 8">
        <name>Fe cation</name>
        <dbReference type="ChEBI" id="CHEBI:24875"/>
    </cofactor>
</comment>
<dbReference type="Gene3D" id="2.60.120.10">
    <property type="entry name" value="Jelly Rolls"/>
    <property type="match status" value="1"/>
</dbReference>
<comment type="caution">
    <text evidence="11">The sequence shown here is derived from an EMBL/GenBank/DDBJ whole genome shotgun (WGS) entry which is preliminary data.</text>
</comment>
<feature type="binding site" evidence="8">
    <location>
        <position position="328"/>
    </location>
    <ligand>
        <name>Fe cation</name>
        <dbReference type="ChEBI" id="CHEBI:24875"/>
    </ligand>
</feature>
<keyword evidence="6 8" id="KW-0408">Iron</keyword>
<feature type="active site" description="Proton acceptor" evidence="7">
    <location>
        <position position="255"/>
    </location>
</feature>
<dbReference type="EC" id="1.13.11.5" evidence="11"/>
<evidence type="ECO:0000256" key="4">
    <source>
        <dbReference type="ARBA" id="ARBA00022964"/>
    </source>
</evidence>
<evidence type="ECO:0000313" key="12">
    <source>
        <dbReference type="Proteomes" id="UP000029227"/>
    </source>
</evidence>
<dbReference type="PANTHER" id="PTHR11056">
    <property type="entry name" value="HOMOGENTISATE 1,2-DIOXYGENASE"/>
    <property type="match status" value="1"/>
</dbReference>
<evidence type="ECO:0000313" key="11">
    <source>
        <dbReference type="EMBL" id="GAL03358.1"/>
    </source>
</evidence>
<protein>
    <submittedName>
        <fullName evidence="11">Homogentisate 1,2-dioxygenase</fullName>
        <ecNumber evidence="11">1.13.11.5</ecNumber>
    </submittedName>
</protein>
<keyword evidence="3 8" id="KW-0479">Metal-binding</keyword>
<dbReference type="STRING" id="754436.JCM19237_6251"/>
<accession>A0A090QM93</accession>
<evidence type="ECO:0000256" key="6">
    <source>
        <dbReference type="ARBA" id="ARBA00023004"/>
    </source>
</evidence>
<feature type="binding site" evidence="8">
    <location>
        <position position="292"/>
    </location>
    <ligand>
        <name>Fe cation</name>
        <dbReference type="ChEBI" id="CHEBI:24875"/>
    </ligand>
</feature>
<dbReference type="GO" id="GO:0046872">
    <property type="term" value="F:metal ion binding"/>
    <property type="evidence" value="ECO:0007669"/>
    <property type="project" value="UniProtKB-KW"/>
</dbReference>
<keyword evidence="5 11" id="KW-0560">Oxidoreductase</keyword>
<feature type="binding site" evidence="8">
    <location>
        <position position="328"/>
    </location>
    <ligand>
        <name>homogentisate</name>
        <dbReference type="ChEBI" id="CHEBI:16169"/>
    </ligand>
</feature>
<evidence type="ECO:0000256" key="5">
    <source>
        <dbReference type="ARBA" id="ARBA00023002"/>
    </source>
</evidence>
<dbReference type="InterPro" id="IPR046452">
    <property type="entry name" value="HgmA_N"/>
</dbReference>
<reference evidence="11 12" key="1">
    <citation type="journal article" date="2014" name="Genome Announc.">
        <title>Draft Genome Sequences of Two Vibrionaceae Species, Vibrio ponticus C121 and Photobacterium aphoticum C119, Isolated as Coral Reef Microbiota.</title>
        <authorList>
            <person name="Al-saari N."/>
            <person name="Meirelles P.M."/>
            <person name="Mino S."/>
            <person name="Suda W."/>
            <person name="Oshima K."/>
            <person name="Hattori M."/>
            <person name="Ohkuma M."/>
            <person name="Thompson F.L."/>
            <person name="Gomez-Gil B."/>
            <person name="Sawabe T."/>
            <person name="Sawabe T."/>
        </authorList>
    </citation>
    <scope>NUCLEOTIDE SEQUENCE [LARGE SCALE GENOMIC DNA]</scope>
    <source>
        <strain evidence="11 12">JCM 19237</strain>
    </source>
</reference>
<dbReference type="GO" id="GO:0006570">
    <property type="term" value="P:tyrosine metabolic process"/>
    <property type="evidence" value="ECO:0007669"/>
    <property type="project" value="InterPro"/>
</dbReference>